<dbReference type="Proteomes" id="UP000265703">
    <property type="component" value="Unassembled WGS sequence"/>
</dbReference>
<reference evidence="2 3" key="1">
    <citation type="submission" date="2018-06" db="EMBL/GenBank/DDBJ databases">
        <title>Comparative genomics reveals the genomic features of Rhizophagus irregularis, R. cerebriforme, R. diaphanum and Gigaspora rosea, and their symbiotic lifestyle signature.</title>
        <authorList>
            <person name="Morin E."/>
            <person name="San Clemente H."/>
            <person name="Chen E.C.H."/>
            <person name="De La Providencia I."/>
            <person name="Hainaut M."/>
            <person name="Kuo A."/>
            <person name="Kohler A."/>
            <person name="Murat C."/>
            <person name="Tang N."/>
            <person name="Roy S."/>
            <person name="Loubradou J."/>
            <person name="Henrissat B."/>
            <person name="Grigoriev I.V."/>
            <person name="Corradi N."/>
            <person name="Roux C."/>
            <person name="Martin F.M."/>
        </authorList>
    </citation>
    <scope>NUCLEOTIDE SEQUENCE [LARGE SCALE GENOMIC DNA]</scope>
    <source>
        <strain evidence="2 3">DAOM 227022</strain>
    </source>
</reference>
<feature type="transmembrane region" description="Helical" evidence="1">
    <location>
        <begin position="244"/>
        <end position="263"/>
    </location>
</feature>
<sequence>MKYSDTMYWLIDISQTQGEKIKEQILIALISTLTPFASFSFFNKKTFIESDSNSTNTNIDNFNYTFTNISNNEKLIIAQLPNKLWNSHSDITAKKSSLKSSQTIQDYYNAFPDFLTSFFLGMIYKLQEKKIKINNLLIGLAFPFTKIWLSQILSSLVSLQIQLPINIDDDPEEIVELTANTPLFDHRCLGLSSNIIILEFENNPNSDKEILHNAEMYKKDFLLENYDFLDIVANKAIYHHLIKVLFLSYGLFSSVLYLGICFLNKFEFAVNYHSIIKILDLLWVAVRTAINIYINSKKIPFSEIMDNSLAAARPFFASAAKSNYTTAIAHFLASLVT</sequence>
<evidence type="ECO:0000256" key="1">
    <source>
        <dbReference type="SAM" id="Phobius"/>
    </source>
</evidence>
<name>A0A397TH83_9GLOM</name>
<keyword evidence="1" id="KW-0812">Transmembrane</keyword>
<keyword evidence="1" id="KW-1133">Transmembrane helix</keyword>
<dbReference type="EMBL" id="QKYT01000086">
    <property type="protein sequence ID" value="RIA94234.1"/>
    <property type="molecule type" value="Genomic_DNA"/>
</dbReference>
<dbReference type="AlphaFoldDB" id="A0A397TH83"/>
<gene>
    <name evidence="2" type="ORF">C1645_818318</name>
</gene>
<comment type="caution">
    <text evidence="2">The sequence shown here is derived from an EMBL/GenBank/DDBJ whole genome shotgun (WGS) entry which is preliminary data.</text>
</comment>
<dbReference type="OrthoDB" id="2349456at2759"/>
<protein>
    <submittedName>
        <fullName evidence="2">Uncharacterized protein</fullName>
    </submittedName>
</protein>
<keyword evidence="3" id="KW-1185">Reference proteome</keyword>
<proteinExistence type="predicted"/>
<evidence type="ECO:0000313" key="3">
    <source>
        <dbReference type="Proteomes" id="UP000265703"/>
    </source>
</evidence>
<organism evidence="2 3">
    <name type="scientific">Glomus cerebriforme</name>
    <dbReference type="NCBI Taxonomy" id="658196"/>
    <lineage>
        <taxon>Eukaryota</taxon>
        <taxon>Fungi</taxon>
        <taxon>Fungi incertae sedis</taxon>
        <taxon>Mucoromycota</taxon>
        <taxon>Glomeromycotina</taxon>
        <taxon>Glomeromycetes</taxon>
        <taxon>Glomerales</taxon>
        <taxon>Glomeraceae</taxon>
        <taxon>Glomus</taxon>
    </lineage>
</organism>
<evidence type="ECO:0000313" key="2">
    <source>
        <dbReference type="EMBL" id="RIA94234.1"/>
    </source>
</evidence>
<accession>A0A397TH83</accession>
<keyword evidence="1" id="KW-0472">Membrane</keyword>